<dbReference type="PROSITE" id="PS50980">
    <property type="entry name" value="COA_CT_NTER"/>
    <property type="match status" value="1"/>
</dbReference>
<dbReference type="Proteomes" id="UP000584642">
    <property type="component" value="Unassembled WGS sequence"/>
</dbReference>
<dbReference type="InterPro" id="IPR051047">
    <property type="entry name" value="AccD/PCCB"/>
</dbReference>
<evidence type="ECO:0000313" key="3">
    <source>
        <dbReference type="EMBL" id="NYZ24000.1"/>
    </source>
</evidence>
<dbReference type="InterPro" id="IPR011763">
    <property type="entry name" value="COA_CT_C"/>
</dbReference>
<dbReference type="Gene3D" id="3.90.226.10">
    <property type="entry name" value="2-enoyl-CoA Hydratase, Chain A, domain 1"/>
    <property type="match status" value="2"/>
</dbReference>
<dbReference type="InterPro" id="IPR034733">
    <property type="entry name" value="AcCoA_carboxyl_beta"/>
</dbReference>
<accession>A0ABX2TI40</accession>
<evidence type="ECO:0000259" key="2">
    <source>
        <dbReference type="PROSITE" id="PS50989"/>
    </source>
</evidence>
<name>A0ABX2TI40_9PROT</name>
<sequence>MDEQLLLELRTRRSEARAMGGPERLEKLRAGGKLNARERLDLLLDPGSFTEIGVLARSQHPDLRDRTPADGLVAGYGTIDGRTVYVTSEDASVLAGTRGRVAEAKTVRIRELAFQHKKPFIALMEAGAGRFQENNGAIAAGIGNRFREHFRLSGRVPQVAAVMGACFGGPAFTAAQSDCTVLVKGTGFIGMSGPPVVKVGIGQDVTNDELGGADVSGRLTGQADHVAEDDADCLRFIREFLSFFPSNCFEAPPRAEPVPAAVDTPEGRSRIRAIVSENHRRAYDMREVIALLVDGGHSFPYRPLYGPSLITTWARMGGQPVGIIASNPMQMAGVIDEKAAQKVRKFVDICDAFHIPLVFLTDCPGFLVGPDMERHRMVSLASRLLNSVIAASVPKVTVILRKAIGLAYLALGGKTMSPDAIVAWPTARFDVMGPAAGVELVYGREIAASPDPKARRAELLREADEAASAYLAAEMALIDDVIDPAETRAVILGALARCRDRSPPGFKHRIDP</sequence>
<dbReference type="InterPro" id="IPR011762">
    <property type="entry name" value="COA_CT_N"/>
</dbReference>
<feature type="domain" description="CoA carboxyltransferase C-terminal" evidence="2">
    <location>
        <begin position="261"/>
        <end position="512"/>
    </location>
</feature>
<protein>
    <submittedName>
        <fullName evidence="3">Acyl-CoA carboxylase subunit beta</fullName>
    </submittedName>
</protein>
<proteinExistence type="predicted"/>
<dbReference type="Pfam" id="PF01039">
    <property type="entry name" value="Carboxyl_trans"/>
    <property type="match status" value="1"/>
</dbReference>
<keyword evidence="4" id="KW-1185">Reference proteome</keyword>
<gene>
    <name evidence="3" type="ORF">HND93_30220</name>
</gene>
<dbReference type="PANTHER" id="PTHR43842">
    <property type="entry name" value="PROPIONYL-COA CARBOXYLASE BETA CHAIN"/>
    <property type="match status" value="1"/>
</dbReference>
<dbReference type="SUPFAM" id="SSF52096">
    <property type="entry name" value="ClpP/crotonase"/>
    <property type="match status" value="2"/>
</dbReference>
<dbReference type="EMBL" id="JABFDB010000033">
    <property type="protein sequence ID" value="NYZ24000.1"/>
    <property type="molecule type" value="Genomic_DNA"/>
</dbReference>
<evidence type="ECO:0000259" key="1">
    <source>
        <dbReference type="PROSITE" id="PS50980"/>
    </source>
</evidence>
<organism evidence="3 4">
    <name type="scientific">Azospirillum oleiclasticum</name>
    <dbReference type="NCBI Taxonomy" id="2735135"/>
    <lineage>
        <taxon>Bacteria</taxon>
        <taxon>Pseudomonadati</taxon>
        <taxon>Pseudomonadota</taxon>
        <taxon>Alphaproteobacteria</taxon>
        <taxon>Rhodospirillales</taxon>
        <taxon>Azospirillaceae</taxon>
        <taxon>Azospirillum</taxon>
    </lineage>
</organism>
<evidence type="ECO:0000313" key="4">
    <source>
        <dbReference type="Proteomes" id="UP000584642"/>
    </source>
</evidence>
<reference evidence="3 4" key="1">
    <citation type="submission" date="2020-05" db="EMBL/GenBank/DDBJ databases">
        <title>Azospirillum oleiclasticum sp. nov, a nitrogen-fixing and heavy crude oil-emulsifying bacterium isolated from the crude oil of Yumen Oilfield.</title>
        <authorList>
            <person name="Wu D."/>
            <person name="Cai M."/>
            <person name="Zhang X."/>
        </authorList>
    </citation>
    <scope>NUCLEOTIDE SEQUENCE [LARGE SCALE GENOMIC DNA]</scope>
    <source>
        <strain evidence="3 4">ROY-1-1-2</strain>
    </source>
</reference>
<feature type="domain" description="CoA carboxyltransferase N-terminal" evidence="1">
    <location>
        <begin position="2"/>
        <end position="256"/>
    </location>
</feature>
<dbReference type="PANTHER" id="PTHR43842:SF2">
    <property type="entry name" value="PROPIONYL-COA CARBOXYLASE BETA CHAIN, MITOCHONDRIAL"/>
    <property type="match status" value="1"/>
</dbReference>
<dbReference type="RefSeq" id="WP_180285776.1">
    <property type="nucleotide sequence ID" value="NZ_JABFDB010000033.1"/>
</dbReference>
<comment type="caution">
    <text evidence="3">The sequence shown here is derived from an EMBL/GenBank/DDBJ whole genome shotgun (WGS) entry which is preliminary data.</text>
</comment>
<dbReference type="PROSITE" id="PS50989">
    <property type="entry name" value="COA_CT_CTER"/>
    <property type="match status" value="1"/>
</dbReference>
<dbReference type="InterPro" id="IPR029045">
    <property type="entry name" value="ClpP/crotonase-like_dom_sf"/>
</dbReference>